<dbReference type="InterPro" id="IPR011992">
    <property type="entry name" value="EF-hand-dom_pair"/>
</dbReference>
<keyword evidence="8" id="KW-0007">Acetylation</keyword>
<dbReference type="OrthoDB" id="26525at2759"/>
<comment type="function">
    <text evidence="10">Plays a fundamental role in microtubule organizing center structure and function. Component of the infraciliary lattice (ICL) and the ciliary basal bodies.</text>
</comment>
<evidence type="ECO:0000259" key="11">
    <source>
        <dbReference type="PROSITE" id="PS50222"/>
    </source>
</evidence>
<evidence type="ECO:0000256" key="10">
    <source>
        <dbReference type="ARBA" id="ARBA00025692"/>
    </source>
</evidence>
<dbReference type="InterPro" id="IPR018247">
    <property type="entry name" value="EF_Hand_1_Ca_BS"/>
</dbReference>
<evidence type="ECO:0000256" key="2">
    <source>
        <dbReference type="ARBA" id="ARBA00005253"/>
    </source>
</evidence>
<dbReference type="CDD" id="cd00051">
    <property type="entry name" value="EFh"/>
    <property type="match status" value="1"/>
</dbReference>
<keyword evidence="6" id="KW-0677">Repeat</keyword>
<feature type="domain" description="EF-hand" evidence="11">
    <location>
        <begin position="6"/>
        <end position="41"/>
    </location>
</feature>
<keyword evidence="13" id="KW-1185">Reference proteome</keyword>
<dbReference type="InterPro" id="IPR050230">
    <property type="entry name" value="CALM/Myosin/TropC-like"/>
</dbReference>
<dbReference type="GO" id="GO:0016460">
    <property type="term" value="C:myosin II complex"/>
    <property type="evidence" value="ECO:0007669"/>
    <property type="project" value="TreeGrafter"/>
</dbReference>
<dbReference type="GO" id="GO:0005509">
    <property type="term" value="F:calcium ion binding"/>
    <property type="evidence" value="ECO:0007669"/>
    <property type="project" value="InterPro"/>
</dbReference>
<keyword evidence="9" id="KW-0206">Cytoskeleton</keyword>
<keyword evidence="7" id="KW-0106">Calcium</keyword>
<evidence type="ECO:0000256" key="6">
    <source>
        <dbReference type="ARBA" id="ARBA00022737"/>
    </source>
</evidence>
<dbReference type="Pfam" id="PF13499">
    <property type="entry name" value="EF-hand_7"/>
    <property type="match status" value="1"/>
</dbReference>
<dbReference type="PROSITE" id="PS50222">
    <property type="entry name" value="EF_HAND_2"/>
    <property type="match status" value="3"/>
</dbReference>
<proteinExistence type="inferred from homology"/>
<evidence type="ECO:0000256" key="5">
    <source>
        <dbReference type="ARBA" id="ARBA00022723"/>
    </source>
</evidence>
<dbReference type="SMART" id="SM00054">
    <property type="entry name" value="EFh"/>
    <property type="match status" value="3"/>
</dbReference>
<evidence type="ECO:0000256" key="4">
    <source>
        <dbReference type="ARBA" id="ARBA00022490"/>
    </source>
</evidence>
<evidence type="ECO:0000256" key="8">
    <source>
        <dbReference type="ARBA" id="ARBA00022990"/>
    </source>
</evidence>
<evidence type="ECO:0000256" key="9">
    <source>
        <dbReference type="ARBA" id="ARBA00023212"/>
    </source>
</evidence>
<evidence type="ECO:0000313" key="13">
    <source>
        <dbReference type="Proteomes" id="UP000187209"/>
    </source>
</evidence>
<dbReference type="EMBL" id="MPUH01000066">
    <property type="protein sequence ID" value="OMJ92217.1"/>
    <property type="molecule type" value="Genomic_DNA"/>
</dbReference>
<name>A0A1R2CT84_9CILI</name>
<sequence length="155" mass="18342">MILNEDQISKCKSIFSQFDKDGTGRIDRFELRVVLERKSYIEMGQKPTEEELFSMINEVDENNTGKIEFYEFLKVYEKNQKAHDRDDEEDLIDAFVAMGGNKDKTGIIDTEKLINVIRHQFEMTIDIEKLIEEIDEDQNHTIDFDEFKRLLSSNY</sequence>
<comment type="subcellular location">
    <subcellularLocation>
        <location evidence="1">Cytoplasm</location>
        <location evidence="1">Cytoskeleton</location>
    </subcellularLocation>
</comment>
<gene>
    <name evidence="12" type="ORF">SteCoe_5094</name>
</gene>
<comment type="similarity">
    <text evidence="2">Belongs to the centrin family.</text>
</comment>
<feature type="domain" description="EF-hand" evidence="11">
    <location>
        <begin position="47"/>
        <end position="82"/>
    </location>
</feature>
<evidence type="ECO:0000313" key="12">
    <source>
        <dbReference type="EMBL" id="OMJ92217.1"/>
    </source>
</evidence>
<keyword evidence="4" id="KW-0963">Cytoplasm</keyword>
<accession>A0A1R2CT84</accession>
<evidence type="ECO:0000256" key="7">
    <source>
        <dbReference type="ARBA" id="ARBA00022837"/>
    </source>
</evidence>
<dbReference type="PANTHER" id="PTHR23048:SF0">
    <property type="entry name" value="CALMODULIN LIKE 3"/>
    <property type="match status" value="1"/>
</dbReference>
<dbReference type="Proteomes" id="UP000187209">
    <property type="component" value="Unassembled WGS sequence"/>
</dbReference>
<organism evidence="12 13">
    <name type="scientific">Stentor coeruleus</name>
    <dbReference type="NCBI Taxonomy" id="5963"/>
    <lineage>
        <taxon>Eukaryota</taxon>
        <taxon>Sar</taxon>
        <taxon>Alveolata</taxon>
        <taxon>Ciliophora</taxon>
        <taxon>Postciliodesmatophora</taxon>
        <taxon>Heterotrichea</taxon>
        <taxon>Heterotrichida</taxon>
        <taxon>Stentoridae</taxon>
        <taxon>Stentor</taxon>
    </lineage>
</organism>
<feature type="domain" description="EF-hand" evidence="11">
    <location>
        <begin position="122"/>
        <end position="155"/>
    </location>
</feature>
<evidence type="ECO:0000256" key="1">
    <source>
        <dbReference type="ARBA" id="ARBA00004245"/>
    </source>
</evidence>
<dbReference type="Gene3D" id="1.10.238.10">
    <property type="entry name" value="EF-hand"/>
    <property type="match status" value="2"/>
</dbReference>
<dbReference type="PROSITE" id="PS00018">
    <property type="entry name" value="EF_HAND_1"/>
    <property type="match status" value="3"/>
</dbReference>
<dbReference type="FunFam" id="1.10.238.10:FF:000178">
    <property type="entry name" value="Calmodulin-2 A"/>
    <property type="match status" value="1"/>
</dbReference>
<dbReference type="PANTHER" id="PTHR23048">
    <property type="entry name" value="MYOSIN LIGHT CHAIN 1, 3"/>
    <property type="match status" value="1"/>
</dbReference>
<dbReference type="SUPFAM" id="SSF47473">
    <property type="entry name" value="EF-hand"/>
    <property type="match status" value="1"/>
</dbReference>
<keyword evidence="5" id="KW-0479">Metal-binding</keyword>
<protein>
    <recommendedName>
        <fullName evidence="3">Calmodulin</fullName>
    </recommendedName>
</protein>
<dbReference type="AlphaFoldDB" id="A0A1R2CT84"/>
<dbReference type="InterPro" id="IPR002048">
    <property type="entry name" value="EF_hand_dom"/>
</dbReference>
<reference evidence="12 13" key="1">
    <citation type="submission" date="2016-11" db="EMBL/GenBank/DDBJ databases">
        <title>The macronuclear genome of Stentor coeruleus: a giant cell with tiny introns.</title>
        <authorList>
            <person name="Slabodnick M."/>
            <person name="Ruby J.G."/>
            <person name="Reiff S.B."/>
            <person name="Swart E.C."/>
            <person name="Gosai S."/>
            <person name="Prabakaran S."/>
            <person name="Witkowska E."/>
            <person name="Larue G.E."/>
            <person name="Fisher S."/>
            <person name="Freeman R.M."/>
            <person name="Gunawardena J."/>
            <person name="Chu W."/>
            <person name="Stover N.A."/>
            <person name="Gregory B.D."/>
            <person name="Nowacki M."/>
            <person name="Derisi J."/>
            <person name="Roy S.W."/>
            <person name="Marshall W.F."/>
            <person name="Sood P."/>
        </authorList>
    </citation>
    <scope>NUCLEOTIDE SEQUENCE [LARGE SCALE GENOMIC DNA]</scope>
    <source>
        <strain evidence="12">WM001</strain>
    </source>
</reference>
<evidence type="ECO:0000256" key="3">
    <source>
        <dbReference type="ARBA" id="ARBA00020786"/>
    </source>
</evidence>
<comment type="caution">
    <text evidence="12">The sequence shown here is derived from an EMBL/GenBank/DDBJ whole genome shotgun (WGS) entry which is preliminary data.</text>
</comment>